<keyword evidence="3" id="KW-0804">Transcription</keyword>
<reference evidence="6" key="1">
    <citation type="journal article" date="2019" name="Int. J. Syst. Evol. Microbiol.">
        <title>The Global Catalogue of Microorganisms (GCM) 10K type strain sequencing project: providing services to taxonomists for standard genome sequencing and annotation.</title>
        <authorList>
            <consortium name="The Broad Institute Genomics Platform"/>
            <consortium name="The Broad Institute Genome Sequencing Center for Infectious Disease"/>
            <person name="Wu L."/>
            <person name="Ma J."/>
        </authorList>
    </citation>
    <scope>NUCLEOTIDE SEQUENCE [LARGE SCALE GENOMIC DNA]</scope>
    <source>
        <strain evidence="6">CGMCC 4.7241</strain>
    </source>
</reference>
<dbReference type="InterPro" id="IPR000835">
    <property type="entry name" value="HTH_MarR-typ"/>
</dbReference>
<evidence type="ECO:0000259" key="4">
    <source>
        <dbReference type="PROSITE" id="PS50995"/>
    </source>
</evidence>
<dbReference type="PROSITE" id="PS01117">
    <property type="entry name" value="HTH_MARR_1"/>
    <property type="match status" value="1"/>
</dbReference>
<dbReference type="EMBL" id="JBHRZH010000011">
    <property type="protein sequence ID" value="MFC3761881.1"/>
    <property type="molecule type" value="Genomic_DNA"/>
</dbReference>
<dbReference type="Pfam" id="PF01047">
    <property type="entry name" value="MarR"/>
    <property type="match status" value="1"/>
</dbReference>
<keyword evidence="1" id="KW-0805">Transcription regulation</keyword>
<sequence length="145" mass="16054">MPAATKVPLDTVVRLRLAALRLGRRLRRQSGTGLTPSQESALSALERHGSMRIGRLAEHEQIGKSTVTRLVANLEALGLIRRRPDTEDGRTWWVDVTDRGHDLLAGSTERANAYLARQLDGLSPADQRHLLAAVPALERLLEVKR</sequence>
<dbReference type="Proteomes" id="UP001595699">
    <property type="component" value="Unassembled WGS sequence"/>
</dbReference>
<evidence type="ECO:0000256" key="3">
    <source>
        <dbReference type="ARBA" id="ARBA00023163"/>
    </source>
</evidence>
<evidence type="ECO:0000256" key="2">
    <source>
        <dbReference type="ARBA" id="ARBA00023125"/>
    </source>
</evidence>
<keyword evidence="2" id="KW-0238">DNA-binding</keyword>
<dbReference type="PANTHER" id="PTHR39515">
    <property type="entry name" value="CONSERVED PROTEIN"/>
    <property type="match status" value="1"/>
</dbReference>
<feature type="domain" description="HTH marR-type" evidence="4">
    <location>
        <begin position="8"/>
        <end position="139"/>
    </location>
</feature>
<name>A0ABV7Y988_9ACTN</name>
<accession>A0ABV7Y988</accession>
<dbReference type="InterPro" id="IPR036390">
    <property type="entry name" value="WH_DNA-bd_sf"/>
</dbReference>
<evidence type="ECO:0000313" key="6">
    <source>
        <dbReference type="Proteomes" id="UP001595699"/>
    </source>
</evidence>
<organism evidence="5 6">
    <name type="scientific">Tenggerimyces flavus</name>
    <dbReference type="NCBI Taxonomy" id="1708749"/>
    <lineage>
        <taxon>Bacteria</taxon>
        <taxon>Bacillati</taxon>
        <taxon>Actinomycetota</taxon>
        <taxon>Actinomycetes</taxon>
        <taxon>Propionibacteriales</taxon>
        <taxon>Nocardioidaceae</taxon>
        <taxon>Tenggerimyces</taxon>
    </lineage>
</organism>
<dbReference type="RefSeq" id="WP_205121407.1">
    <property type="nucleotide sequence ID" value="NZ_JAFBCM010000001.1"/>
</dbReference>
<dbReference type="SUPFAM" id="SSF46785">
    <property type="entry name" value="Winged helix' DNA-binding domain"/>
    <property type="match status" value="1"/>
</dbReference>
<dbReference type="InterPro" id="IPR052526">
    <property type="entry name" value="HTH-type_Bedaq_tolerance"/>
</dbReference>
<proteinExistence type="predicted"/>
<dbReference type="Gene3D" id="1.10.10.10">
    <property type="entry name" value="Winged helix-like DNA-binding domain superfamily/Winged helix DNA-binding domain"/>
    <property type="match status" value="1"/>
</dbReference>
<dbReference type="InterPro" id="IPR036388">
    <property type="entry name" value="WH-like_DNA-bd_sf"/>
</dbReference>
<dbReference type="SMART" id="SM00347">
    <property type="entry name" value="HTH_MARR"/>
    <property type="match status" value="1"/>
</dbReference>
<evidence type="ECO:0000313" key="5">
    <source>
        <dbReference type="EMBL" id="MFC3761881.1"/>
    </source>
</evidence>
<dbReference type="InterPro" id="IPR023187">
    <property type="entry name" value="Tscrpt_reg_MarR-type_CS"/>
</dbReference>
<dbReference type="PROSITE" id="PS50995">
    <property type="entry name" value="HTH_MARR_2"/>
    <property type="match status" value="1"/>
</dbReference>
<dbReference type="PANTHER" id="PTHR39515:SF2">
    <property type="entry name" value="HTH-TYPE TRANSCRIPTIONAL REGULATOR RV0880"/>
    <property type="match status" value="1"/>
</dbReference>
<evidence type="ECO:0000256" key="1">
    <source>
        <dbReference type="ARBA" id="ARBA00023015"/>
    </source>
</evidence>
<gene>
    <name evidence="5" type="ORF">ACFOUW_13650</name>
</gene>
<keyword evidence="6" id="KW-1185">Reference proteome</keyword>
<comment type="caution">
    <text evidence="5">The sequence shown here is derived from an EMBL/GenBank/DDBJ whole genome shotgun (WGS) entry which is preliminary data.</text>
</comment>
<protein>
    <submittedName>
        <fullName evidence="5">MarR family winged helix-turn-helix transcriptional regulator</fullName>
    </submittedName>
</protein>